<dbReference type="Gene3D" id="3.30.565.10">
    <property type="entry name" value="Histidine kinase-like ATPase, C-terminal domain"/>
    <property type="match status" value="1"/>
</dbReference>
<dbReference type="InterPro" id="IPR020568">
    <property type="entry name" value="Ribosomal_Su5_D2-typ_SF"/>
</dbReference>
<evidence type="ECO:0000256" key="5">
    <source>
        <dbReference type="ARBA" id="ARBA00022840"/>
    </source>
</evidence>
<dbReference type="InterPro" id="IPR013759">
    <property type="entry name" value="Topo_IIA_B_C"/>
</dbReference>
<dbReference type="GO" id="GO:0046872">
    <property type="term" value="F:metal ion binding"/>
    <property type="evidence" value="ECO:0007669"/>
    <property type="project" value="UniProtKB-KW"/>
</dbReference>
<dbReference type="GO" id="GO:0005737">
    <property type="term" value="C:cytoplasm"/>
    <property type="evidence" value="ECO:0007669"/>
    <property type="project" value="UniProtKB-SubCell"/>
</dbReference>
<comment type="similarity">
    <text evidence="2 10">Belongs to the type II topoisomerase GyrB family.</text>
</comment>
<dbReference type="CDD" id="cd16928">
    <property type="entry name" value="HATPase_GyrB-like"/>
    <property type="match status" value="1"/>
</dbReference>
<dbReference type="GO" id="GO:0005694">
    <property type="term" value="C:chromosome"/>
    <property type="evidence" value="ECO:0007669"/>
    <property type="project" value="InterPro"/>
</dbReference>
<dbReference type="InterPro" id="IPR001241">
    <property type="entry name" value="Topo_IIA"/>
</dbReference>
<keyword evidence="9 10" id="KW-0413">Isomerase</keyword>
<dbReference type="PRINTS" id="PR01159">
    <property type="entry name" value="DNAGYRASEB"/>
</dbReference>
<dbReference type="InterPro" id="IPR018522">
    <property type="entry name" value="TopoIIA_CS"/>
</dbReference>
<dbReference type="HAMAP" id="MF_01898">
    <property type="entry name" value="GyrB"/>
    <property type="match status" value="1"/>
</dbReference>
<gene>
    <name evidence="10 13" type="primary">gyrB</name>
    <name evidence="13" type="ORF">ENG47_05885</name>
</gene>
<dbReference type="GO" id="GO:0006265">
    <property type="term" value="P:DNA topological change"/>
    <property type="evidence" value="ECO:0007669"/>
    <property type="project" value="UniProtKB-UniRule"/>
</dbReference>
<evidence type="ECO:0000256" key="6">
    <source>
        <dbReference type="ARBA" id="ARBA00022842"/>
    </source>
</evidence>
<comment type="function">
    <text evidence="10">A type II topoisomerase that negatively supercoils closed circular double-stranded (ds) DNA in an ATP-dependent manner to modulate DNA topology and maintain chromosomes in an underwound state. Negative supercoiling favors strand separation, and DNA replication, transcription, recombination and repair, all of which involve strand separation. Also able to catalyze the interconversion of other topological isomers of dsDNA rings, including catenanes and knotted rings. Type II topoisomerases break and join 2 DNA strands simultaneously in an ATP-dependent manner.</text>
</comment>
<accession>A0A7V0N078</accession>
<evidence type="ECO:0000256" key="7">
    <source>
        <dbReference type="ARBA" id="ARBA00023029"/>
    </source>
</evidence>
<evidence type="ECO:0000256" key="3">
    <source>
        <dbReference type="ARBA" id="ARBA00022723"/>
    </source>
</evidence>
<dbReference type="InterPro" id="IPR003594">
    <property type="entry name" value="HATPase_dom"/>
</dbReference>
<keyword evidence="7 10" id="KW-0799">Topoisomerase</keyword>
<dbReference type="GO" id="GO:0005524">
    <property type="term" value="F:ATP binding"/>
    <property type="evidence" value="ECO:0007669"/>
    <property type="project" value="UniProtKB-UniRule"/>
</dbReference>
<keyword evidence="3 10" id="KW-0479">Metal-binding</keyword>
<name>A0A7V0N078_UNCAE</name>
<dbReference type="CDD" id="cd00822">
    <property type="entry name" value="TopoII_Trans_DNA_gyrase"/>
    <property type="match status" value="1"/>
</dbReference>
<keyword evidence="5 10" id="KW-0067">ATP-binding</keyword>
<dbReference type="InterPro" id="IPR002288">
    <property type="entry name" value="DNA_gyrase_B_C"/>
</dbReference>
<dbReference type="NCBIfam" id="NF011501">
    <property type="entry name" value="PRK14939.1"/>
    <property type="match status" value="1"/>
</dbReference>
<dbReference type="CDD" id="cd03366">
    <property type="entry name" value="TOPRIM_TopoIIA_GyrB"/>
    <property type="match status" value="1"/>
</dbReference>
<evidence type="ECO:0000256" key="11">
    <source>
        <dbReference type="SAM" id="MobiDB-lite"/>
    </source>
</evidence>
<dbReference type="PANTHER" id="PTHR45866:SF1">
    <property type="entry name" value="DNA GYRASE SUBUNIT B, MITOCHONDRIAL"/>
    <property type="match status" value="1"/>
</dbReference>
<dbReference type="EMBL" id="DRBC01000354">
    <property type="protein sequence ID" value="HDN85264.1"/>
    <property type="molecule type" value="Genomic_DNA"/>
</dbReference>
<dbReference type="FunFam" id="3.30.565.10:FF:000002">
    <property type="entry name" value="DNA gyrase subunit B"/>
    <property type="match status" value="1"/>
</dbReference>
<dbReference type="Gene3D" id="3.30.230.10">
    <property type="match status" value="1"/>
</dbReference>
<dbReference type="Pfam" id="PF01751">
    <property type="entry name" value="Toprim"/>
    <property type="match status" value="1"/>
</dbReference>
<dbReference type="Proteomes" id="UP000885660">
    <property type="component" value="Unassembled WGS sequence"/>
</dbReference>
<dbReference type="FunFam" id="3.30.230.10:FF:000005">
    <property type="entry name" value="DNA gyrase subunit B"/>
    <property type="match status" value="1"/>
</dbReference>
<dbReference type="PANTHER" id="PTHR45866">
    <property type="entry name" value="DNA GYRASE/TOPOISOMERASE SUBUNIT B"/>
    <property type="match status" value="1"/>
</dbReference>
<dbReference type="InterPro" id="IPR006171">
    <property type="entry name" value="TOPRIM_dom"/>
</dbReference>
<dbReference type="InterPro" id="IPR014721">
    <property type="entry name" value="Ribsml_uS5_D2-typ_fold_subgr"/>
</dbReference>
<comment type="miscellaneous">
    <text evidence="10">Few gyrases are as efficient as E.coli at forming negative supercoils. Not all organisms have 2 type II topoisomerases; in organisms with a single type II topoisomerase this enzyme also has to decatenate newly replicated chromosomes.</text>
</comment>
<dbReference type="SUPFAM" id="SSF54211">
    <property type="entry name" value="Ribosomal protein S5 domain 2-like"/>
    <property type="match status" value="1"/>
</dbReference>
<dbReference type="InterPro" id="IPR000565">
    <property type="entry name" value="Topo_IIA_B"/>
</dbReference>
<feature type="binding site" evidence="10">
    <location>
        <position position="421"/>
    </location>
    <ligand>
        <name>Mg(2+)</name>
        <dbReference type="ChEBI" id="CHEBI:18420"/>
        <label>1</label>
        <note>catalytic</note>
    </ligand>
</feature>
<dbReference type="FunFam" id="3.40.50.670:FF:000002">
    <property type="entry name" value="DNA gyrase subunit B"/>
    <property type="match status" value="1"/>
</dbReference>
<evidence type="ECO:0000256" key="1">
    <source>
        <dbReference type="ARBA" id="ARBA00000185"/>
    </source>
</evidence>
<sequence length="630" mass="71015">MSNNYKADQIKILKDLEAVRKRPGMFIGSTGPRGLHHLVNEVLDNSIDEVLAGYCKNIKIIIHANNSVTVIDDGRGIPVDEHPIYKKPALELVMTMLHAGGKFDTKIYRVAGGLHGVGISVVNALSTFLEAVITRDGKIWRQTYTRGKPTGPLQIIGEAEGDKSGTKITFSPDPEIFESTYFDYERIARRARELAFLNKGINIEVEDERSGKKEVFKYDGGVVEFVKYLNQNREVLFPEPIYIEGERGDVRIEIAIQYNQGFIQDIFTFVNDINTQEGGTHLSGFKAALTRAVNDYARKMENKELNLQGEDIREGLTAIINVKMPNPQFEGQTKTRLGNTEIRGIVDSVVYEGLVRYFEENPSVAKIILQKTISASRARQAAQKARELTRKKESLGGGTPPGKLAACSQDDPQRNELYIVEGDSAGGSAKQGRDRKFQAILPIKGKIINVEKSHLVKVLNNDEIKAMIAAIGTGIKEEFDISKLKYNKIILMSDADVDGAHIRTLLLTFFYRYMQDLIREGHVYIAQPPLYKVTNKNKQYFLYSDAELNKLRESLKGEKIEVQRYKGLGEMNPEQLWQSTMNPETRTLHKVSIEDAVEADELFSILMGEDVEPRRKFIEEHAEEVKELDI</sequence>
<evidence type="ECO:0000256" key="4">
    <source>
        <dbReference type="ARBA" id="ARBA00022741"/>
    </source>
</evidence>
<evidence type="ECO:0000313" key="13">
    <source>
        <dbReference type="EMBL" id="HDN85264.1"/>
    </source>
</evidence>
<dbReference type="GO" id="GO:0006261">
    <property type="term" value="P:DNA-templated DNA replication"/>
    <property type="evidence" value="ECO:0007669"/>
    <property type="project" value="UniProtKB-UniRule"/>
</dbReference>
<keyword evidence="10" id="KW-0963">Cytoplasm</keyword>
<keyword evidence="4 10" id="KW-0547">Nucleotide-binding</keyword>
<proteinExistence type="inferred from homology"/>
<evidence type="ECO:0000256" key="9">
    <source>
        <dbReference type="ARBA" id="ARBA00023235"/>
    </source>
</evidence>
<feature type="site" description="Interaction with DNA" evidence="10">
    <location>
        <position position="449"/>
    </location>
</feature>
<dbReference type="InterPro" id="IPR036890">
    <property type="entry name" value="HATPase_C_sf"/>
</dbReference>
<dbReference type="EC" id="5.6.2.2" evidence="10"/>
<dbReference type="SUPFAM" id="SSF56719">
    <property type="entry name" value="Type II DNA topoisomerase"/>
    <property type="match status" value="1"/>
</dbReference>
<evidence type="ECO:0000256" key="2">
    <source>
        <dbReference type="ARBA" id="ARBA00010708"/>
    </source>
</evidence>
<feature type="site" description="Interaction with DNA" evidence="10">
    <location>
        <position position="446"/>
    </location>
</feature>
<dbReference type="NCBIfam" id="NF004189">
    <property type="entry name" value="PRK05644.1"/>
    <property type="match status" value="1"/>
</dbReference>
<dbReference type="SMART" id="SM00387">
    <property type="entry name" value="HATPase_c"/>
    <property type="match status" value="1"/>
</dbReference>
<dbReference type="PROSITE" id="PS00177">
    <property type="entry name" value="TOPOISOMERASE_II"/>
    <property type="match status" value="1"/>
</dbReference>
<dbReference type="SMART" id="SM00433">
    <property type="entry name" value="TOP2c"/>
    <property type="match status" value="1"/>
</dbReference>
<dbReference type="Pfam" id="PF00986">
    <property type="entry name" value="DNA_gyraseB_C"/>
    <property type="match status" value="1"/>
</dbReference>
<comment type="cofactor">
    <cofactor evidence="10">
        <name>Mg(2+)</name>
        <dbReference type="ChEBI" id="CHEBI:18420"/>
    </cofactor>
    <cofactor evidence="10">
        <name>Mn(2+)</name>
        <dbReference type="ChEBI" id="CHEBI:29035"/>
    </cofactor>
    <cofactor evidence="10">
        <name>Ca(2+)</name>
        <dbReference type="ChEBI" id="CHEBI:29108"/>
    </cofactor>
    <text evidence="10">Binds two Mg(2+) per subunit. The magnesium ions form salt bridges with both the protein and the DNA. Can also accept other divalent metal cations, such as Mn(2+) or Ca(2+).</text>
</comment>
<dbReference type="InterPro" id="IPR034160">
    <property type="entry name" value="TOPRIM_GyrB"/>
</dbReference>
<keyword evidence="6 10" id="KW-0460">Magnesium</keyword>
<feature type="binding site" evidence="10">
    <location>
        <position position="496"/>
    </location>
    <ligand>
        <name>Mg(2+)</name>
        <dbReference type="ChEBI" id="CHEBI:18420"/>
        <label>2</label>
    </ligand>
</feature>
<dbReference type="PRINTS" id="PR00418">
    <property type="entry name" value="TPI2FAMILY"/>
</dbReference>
<dbReference type="GO" id="GO:0034335">
    <property type="term" value="F:DNA negative supercoiling activity"/>
    <property type="evidence" value="ECO:0007669"/>
    <property type="project" value="UniProtKB-ARBA"/>
</dbReference>
<feature type="binding site" evidence="10">
    <location>
        <position position="494"/>
    </location>
    <ligand>
        <name>Mg(2+)</name>
        <dbReference type="ChEBI" id="CHEBI:18420"/>
        <label>1</label>
        <note>catalytic</note>
    </ligand>
</feature>
<feature type="binding site" evidence="10">
    <location>
        <position position="494"/>
    </location>
    <ligand>
        <name>Mg(2+)</name>
        <dbReference type="ChEBI" id="CHEBI:18420"/>
        <label>2</label>
    </ligand>
</feature>
<comment type="subunit">
    <text evidence="10">Heterotetramer, composed of two GyrA and two GyrB chains. In the heterotetramer, GyrA contains the active site tyrosine that forms a transient covalent intermediate with DNA, while GyrB binds cofactors and catalyzes ATP hydrolysis.</text>
</comment>
<keyword evidence="8" id="KW-0238">DNA-binding</keyword>
<dbReference type="Pfam" id="PF02518">
    <property type="entry name" value="HATPase_c"/>
    <property type="match status" value="1"/>
</dbReference>
<comment type="subcellular location">
    <subcellularLocation>
        <location evidence="10">Cytoplasm</location>
    </subcellularLocation>
</comment>
<comment type="caution">
    <text evidence="13">The sequence shown here is derived from an EMBL/GenBank/DDBJ whole genome shotgun (WGS) entry which is preliminary data.</text>
</comment>
<dbReference type="InterPro" id="IPR011557">
    <property type="entry name" value="GyrB"/>
</dbReference>
<reference evidence="13" key="1">
    <citation type="journal article" date="2020" name="mSystems">
        <title>Genome- and Community-Level Interaction Insights into Carbon Utilization and Element Cycling Functions of Hydrothermarchaeota in Hydrothermal Sediment.</title>
        <authorList>
            <person name="Zhou Z."/>
            <person name="Liu Y."/>
            <person name="Xu W."/>
            <person name="Pan J."/>
            <person name="Luo Z.H."/>
            <person name="Li M."/>
        </authorList>
    </citation>
    <scope>NUCLEOTIDE SEQUENCE [LARGE SCALE GENOMIC DNA]</scope>
    <source>
        <strain evidence="13">HyVt-219</strain>
    </source>
</reference>
<dbReference type="InterPro" id="IPR013506">
    <property type="entry name" value="Topo_IIA_bsu_dom2"/>
</dbReference>
<evidence type="ECO:0000256" key="8">
    <source>
        <dbReference type="ARBA" id="ARBA00023125"/>
    </source>
</evidence>
<dbReference type="InterPro" id="IPR013760">
    <property type="entry name" value="Topo_IIA-like_dom_sf"/>
</dbReference>
<dbReference type="AlphaFoldDB" id="A0A7V0N078"/>
<organism evidence="13">
    <name type="scientific">Aerophobetes bacterium</name>
    <dbReference type="NCBI Taxonomy" id="2030807"/>
    <lineage>
        <taxon>Bacteria</taxon>
        <taxon>Candidatus Aerophobota</taxon>
    </lineage>
</organism>
<dbReference type="PROSITE" id="PS50880">
    <property type="entry name" value="TOPRIM"/>
    <property type="match status" value="1"/>
</dbReference>
<evidence type="ECO:0000259" key="12">
    <source>
        <dbReference type="PROSITE" id="PS50880"/>
    </source>
</evidence>
<feature type="compositionally biased region" description="Basic and acidic residues" evidence="11">
    <location>
        <begin position="384"/>
        <end position="394"/>
    </location>
</feature>
<dbReference type="SUPFAM" id="SSF55874">
    <property type="entry name" value="ATPase domain of HSP90 chaperone/DNA topoisomerase II/histidine kinase"/>
    <property type="match status" value="1"/>
</dbReference>
<feature type="domain" description="Toprim" evidence="12">
    <location>
        <begin position="415"/>
        <end position="529"/>
    </location>
</feature>
<comment type="catalytic activity">
    <reaction evidence="1 10">
        <text>ATP-dependent breakage, passage and rejoining of double-stranded DNA.</text>
        <dbReference type="EC" id="5.6.2.2"/>
    </reaction>
</comment>
<dbReference type="GO" id="GO:0003677">
    <property type="term" value="F:DNA binding"/>
    <property type="evidence" value="ECO:0007669"/>
    <property type="project" value="UniProtKB-KW"/>
</dbReference>
<feature type="region of interest" description="Disordered" evidence="11">
    <location>
        <begin position="382"/>
        <end position="409"/>
    </location>
</feature>
<protein>
    <recommendedName>
        <fullName evidence="10">DNA gyrase subunit B</fullName>
        <ecNumber evidence="10">5.6.2.2</ecNumber>
    </recommendedName>
</protein>
<dbReference type="NCBIfam" id="TIGR01059">
    <property type="entry name" value="gyrB"/>
    <property type="match status" value="1"/>
</dbReference>
<dbReference type="Gene3D" id="3.40.50.670">
    <property type="match status" value="1"/>
</dbReference>
<dbReference type="Pfam" id="PF00204">
    <property type="entry name" value="DNA_gyraseB"/>
    <property type="match status" value="1"/>
</dbReference>
<evidence type="ECO:0000256" key="10">
    <source>
        <dbReference type="HAMAP-Rule" id="MF_01898"/>
    </source>
</evidence>